<sequence length="129" mass="14447">MKTTRNTAAKTAIASLLSESKVALSHIEIQHQLNGLCDRVTIYRVLDRLVNEDSIHKIATPEGTVKYASCHHTHTHDNHPHQHNHVHFHCEKCQSVSCLDAVVPQFEIPSAYVVKETNFTVTGICPNCQ</sequence>
<dbReference type="Gene3D" id="1.10.10.10">
    <property type="entry name" value="Winged helix-like DNA-binding domain superfamily/Winged helix DNA-binding domain"/>
    <property type="match status" value="1"/>
</dbReference>
<name>A0A199XRM3_9FLAO</name>
<dbReference type="InterPro" id="IPR036388">
    <property type="entry name" value="WH-like_DNA-bd_sf"/>
</dbReference>
<dbReference type="InterPro" id="IPR036390">
    <property type="entry name" value="WH_DNA-bd_sf"/>
</dbReference>
<organism evidence="1 2">
    <name type="scientific">Flavobacterium succinicans</name>
    <dbReference type="NCBI Taxonomy" id="29536"/>
    <lineage>
        <taxon>Bacteria</taxon>
        <taxon>Pseudomonadati</taxon>
        <taxon>Bacteroidota</taxon>
        <taxon>Flavobacteriia</taxon>
        <taxon>Flavobacteriales</taxon>
        <taxon>Flavobacteriaceae</taxon>
        <taxon>Flavobacterium</taxon>
    </lineage>
</organism>
<dbReference type="EMBL" id="JMTM01000046">
    <property type="protein sequence ID" value="OAZ03906.1"/>
    <property type="molecule type" value="Genomic_DNA"/>
</dbReference>
<keyword evidence="2" id="KW-1185">Reference proteome</keyword>
<dbReference type="PATRIC" id="fig|29536.5.peg.1674"/>
<evidence type="ECO:0000313" key="1">
    <source>
        <dbReference type="EMBL" id="OAZ03906.1"/>
    </source>
</evidence>
<proteinExistence type="predicted"/>
<reference evidence="1 2" key="1">
    <citation type="submission" date="2016-06" db="EMBL/GenBank/DDBJ databases">
        <title>Draft genome sequence of Flavobacterium succinicans strain DD5b.</title>
        <authorList>
            <person name="Poehlein A."/>
            <person name="Daniel R."/>
            <person name="Simeonova D.D."/>
        </authorList>
    </citation>
    <scope>NUCLEOTIDE SEQUENCE [LARGE SCALE GENOMIC DNA]</scope>
    <source>
        <strain evidence="1 2">DD5b</strain>
    </source>
</reference>
<dbReference type="RefSeq" id="WP_064715403.1">
    <property type="nucleotide sequence ID" value="NZ_JMTM01000046.1"/>
</dbReference>
<gene>
    <name evidence="1" type="ORF">FLB_15950</name>
</gene>
<protein>
    <submittedName>
        <fullName evidence="1">Zinc uptake transcriptional repressor</fullName>
    </submittedName>
</protein>
<dbReference type="Proteomes" id="UP000093807">
    <property type="component" value="Unassembled WGS sequence"/>
</dbReference>
<comment type="caution">
    <text evidence="1">The sequence shown here is derived from an EMBL/GenBank/DDBJ whole genome shotgun (WGS) entry which is preliminary data.</text>
</comment>
<dbReference type="AlphaFoldDB" id="A0A199XRM3"/>
<evidence type="ECO:0000313" key="2">
    <source>
        <dbReference type="Proteomes" id="UP000093807"/>
    </source>
</evidence>
<dbReference type="SUPFAM" id="SSF46785">
    <property type="entry name" value="Winged helix' DNA-binding domain"/>
    <property type="match status" value="1"/>
</dbReference>
<accession>A0A199XRM3</accession>
<dbReference type="OrthoDB" id="594893at2"/>